<dbReference type="PATRIC" id="fig|13690.10.peg.4101"/>
<protein>
    <submittedName>
        <fullName evidence="2">Phosphate-selective porin O and P</fullName>
    </submittedName>
</protein>
<dbReference type="InterPro" id="IPR010870">
    <property type="entry name" value="Porin_O/P"/>
</dbReference>
<dbReference type="eggNOG" id="COG3746">
    <property type="taxonomic scope" value="Bacteria"/>
</dbReference>
<organism evidence="2 3">
    <name type="scientific">Sphingobium yanoikuyae</name>
    <name type="common">Sphingomonas yanoikuyae</name>
    <dbReference type="NCBI Taxonomy" id="13690"/>
    <lineage>
        <taxon>Bacteria</taxon>
        <taxon>Pseudomonadati</taxon>
        <taxon>Pseudomonadota</taxon>
        <taxon>Alphaproteobacteria</taxon>
        <taxon>Sphingomonadales</taxon>
        <taxon>Sphingomonadaceae</taxon>
        <taxon>Sphingobium</taxon>
    </lineage>
</organism>
<gene>
    <name evidence="2" type="ORF">CP98_03996</name>
</gene>
<proteinExistence type="predicted"/>
<dbReference type="EMBL" id="JGVR01000027">
    <property type="protein sequence ID" value="KEZ16767.1"/>
    <property type="molecule type" value="Genomic_DNA"/>
</dbReference>
<feature type="chain" id="PRO_5001774059" evidence="1">
    <location>
        <begin position="31"/>
        <end position="434"/>
    </location>
</feature>
<sequence length="434" mass="48235">MVMRARLPGTSPVIMATLLAGGLCAPDARAQSTESLYEPIGHHSGGDVHAVDETPSYVVPDFAPAKAADPNKELPFFKIRLGLSLIGDWTDFSQDAVNESQIGRQENEFQVRSARLSLIGSVGGDYRVSYQVSGEYKGFDTNPEQKWKLTDASLTFPLGSRTKMTVGKTKETFSYEMVGDSANLPHSERVLTPFFTSRNFGVRFVQVLGANKAATFSAGAYKDSWDFGSSTDRGWDYSARMTGLIWDVPDRNEFLHVGVAYRHAAADGTIRYSGRAETNVGDVAIDTGKFAAQSSDGFAGEALLNVGPVSFLGEYILNRTNSREFRDPVFHGWYVTGSWILTGETRPYDRNVGYARRVIPKGRWGAPELVARYSEMDLDDNGIEGGRFKKTMLGLNWWATTRWKFGATWGHTWLDRFGERGESDTVLTRIQWIY</sequence>
<dbReference type="InterPro" id="IPR023614">
    <property type="entry name" value="Porin_dom_sf"/>
</dbReference>
<keyword evidence="1" id="KW-0732">Signal</keyword>
<reference evidence="2 3" key="1">
    <citation type="submission" date="2014-03" db="EMBL/GenBank/DDBJ databases">
        <title>Genome sequence of Sphingobium yanoikuyae B1.</title>
        <authorList>
            <person name="Gan H.M."/>
            <person name="Gan H.Y."/>
            <person name="Savka M.A."/>
        </authorList>
    </citation>
    <scope>NUCLEOTIDE SEQUENCE [LARGE SCALE GENOMIC DNA]</scope>
    <source>
        <strain evidence="2 3">B1</strain>
    </source>
</reference>
<dbReference type="Gene3D" id="2.40.160.10">
    <property type="entry name" value="Porin"/>
    <property type="match status" value="1"/>
</dbReference>
<dbReference type="Proteomes" id="UP000028534">
    <property type="component" value="Unassembled WGS sequence"/>
</dbReference>
<evidence type="ECO:0000313" key="2">
    <source>
        <dbReference type="EMBL" id="KEZ16767.1"/>
    </source>
</evidence>
<name>A0A084EFM5_SPHYA</name>
<evidence type="ECO:0000256" key="1">
    <source>
        <dbReference type="SAM" id="SignalP"/>
    </source>
</evidence>
<dbReference type="Pfam" id="PF07396">
    <property type="entry name" value="Porin_O_P"/>
    <property type="match status" value="1"/>
</dbReference>
<dbReference type="SUPFAM" id="SSF56935">
    <property type="entry name" value="Porins"/>
    <property type="match status" value="1"/>
</dbReference>
<comment type="caution">
    <text evidence="2">The sequence shown here is derived from an EMBL/GenBank/DDBJ whole genome shotgun (WGS) entry which is preliminary data.</text>
</comment>
<dbReference type="AlphaFoldDB" id="A0A084EFM5"/>
<evidence type="ECO:0000313" key="3">
    <source>
        <dbReference type="Proteomes" id="UP000028534"/>
    </source>
</evidence>
<dbReference type="STRING" id="13690.AX777_15035"/>
<accession>A0A084EFM5</accession>
<feature type="signal peptide" evidence="1">
    <location>
        <begin position="1"/>
        <end position="30"/>
    </location>
</feature>